<reference evidence="1" key="1">
    <citation type="submission" date="2021-03" db="EMBL/GenBank/DDBJ databases">
        <title>Evolutionary priming and transition to the ectomycorrhizal habit in an iconic lineage of mushroom-forming fungi: is preadaptation a requirement?</title>
        <authorList>
            <consortium name="DOE Joint Genome Institute"/>
            <person name="Looney B.P."/>
            <person name="Miyauchi S."/>
            <person name="Morin E."/>
            <person name="Drula E."/>
            <person name="Courty P.E."/>
            <person name="Chicoki N."/>
            <person name="Fauchery L."/>
            <person name="Kohler A."/>
            <person name="Kuo A."/>
            <person name="LaButti K."/>
            <person name="Pangilinan J."/>
            <person name="Lipzen A."/>
            <person name="Riley R."/>
            <person name="Andreopoulos W."/>
            <person name="He G."/>
            <person name="Johnson J."/>
            <person name="Barry K.W."/>
            <person name="Grigoriev I.V."/>
            <person name="Nagy L."/>
            <person name="Hibbett D."/>
            <person name="Henrissat B."/>
            <person name="Matheny P.B."/>
            <person name="Labbe J."/>
            <person name="Martin A.F."/>
        </authorList>
    </citation>
    <scope>NUCLEOTIDE SEQUENCE</scope>
    <source>
        <strain evidence="1">BPL698</strain>
    </source>
</reference>
<comment type="caution">
    <text evidence="1">The sequence shown here is derived from an EMBL/GenBank/DDBJ whole genome shotgun (WGS) entry which is preliminary data.</text>
</comment>
<sequence>MPLVFDQHRQTDNGIVTGRVGKLSCIHNLQLSQETIGSLVKTPCGEIIQDLRNLYRSFYNGFNSDPPVVSDTSKPPGPNKPDPSKVSSHKSILDIIDRHMTSQSQWDKDDNGSQDTSVFGPYLMASRTHRKRKAPDSERSSKTTCKGRLLPPSSVNSKQSHSLGLPFSTSSSSVHLSSNVSSPSCK</sequence>
<gene>
    <name evidence="1" type="ORF">F5148DRAFT_1285326</name>
</gene>
<proteinExistence type="predicted"/>
<name>A0ACC0U779_9AGAM</name>
<dbReference type="Proteomes" id="UP001207468">
    <property type="component" value="Unassembled WGS sequence"/>
</dbReference>
<dbReference type="EMBL" id="JAGFNK010000129">
    <property type="protein sequence ID" value="KAI9507352.1"/>
    <property type="molecule type" value="Genomic_DNA"/>
</dbReference>
<protein>
    <submittedName>
        <fullName evidence="1">Uncharacterized protein</fullName>
    </submittedName>
</protein>
<evidence type="ECO:0000313" key="2">
    <source>
        <dbReference type="Proteomes" id="UP001207468"/>
    </source>
</evidence>
<organism evidence="1 2">
    <name type="scientific">Russula earlei</name>
    <dbReference type="NCBI Taxonomy" id="71964"/>
    <lineage>
        <taxon>Eukaryota</taxon>
        <taxon>Fungi</taxon>
        <taxon>Dikarya</taxon>
        <taxon>Basidiomycota</taxon>
        <taxon>Agaricomycotina</taxon>
        <taxon>Agaricomycetes</taxon>
        <taxon>Russulales</taxon>
        <taxon>Russulaceae</taxon>
        <taxon>Russula</taxon>
    </lineage>
</organism>
<accession>A0ACC0U779</accession>
<keyword evidence="2" id="KW-1185">Reference proteome</keyword>
<evidence type="ECO:0000313" key="1">
    <source>
        <dbReference type="EMBL" id="KAI9507352.1"/>
    </source>
</evidence>